<dbReference type="EMBL" id="BSYB01000008">
    <property type="protein sequence ID" value="GMG43762.1"/>
    <property type="molecule type" value="Genomic_DNA"/>
</dbReference>
<reference evidence="2" key="1">
    <citation type="submission" date="2023-04" db="EMBL/GenBank/DDBJ databases">
        <title>Aspergillus oryzae var. brunneus NBRC 4377.</title>
        <authorList>
            <person name="Ichikawa N."/>
            <person name="Sato H."/>
            <person name="Tonouchi N."/>
        </authorList>
    </citation>
    <scope>NUCLEOTIDE SEQUENCE</scope>
    <source>
        <strain evidence="2">NBRC 4377</strain>
    </source>
</reference>
<name>A0ABQ6KGE9_ASPOZ</name>
<sequence length="160" mass="18027">MDTGFLPDEPRTPYSSGELGIVHPRIQNISSMPFPWVRCNELIEDSYATIGATIRPQTCRFTSISAIYIDTLPIMSLRLIPAKWSSTGVWSHGEHSRKNTRSESEALSTNPPRQERLLLIKPVYKAESHDATDIGLYPEFGGTEPPPGRWTSHDLGHRKR</sequence>
<evidence type="ECO:0000313" key="2">
    <source>
        <dbReference type="EMBL" id="GMG43762.1"/>
    </source>
</evidence>
<feature type="region of interest" description="Disordered" evidence="1">
    <location>
        <begin position="88"/>
        <end position="112"/>
    </location>
</feature>
<dbReference type="Proteomes" id="UP001165189">
    <property type="component" value="Unassembled WGS sequence"/>
</dbReference>
<evidence type="ECO:0000256" key="1">
    <source>
        <dbReference type="SAM" id="MobiDB-lite"/>
    </source>
</evidence>
<comment type="caution">
    <text evidence="2">The sequence shown here is derived from an EMBL/GenBank/DDBJ whole genome shotgun (WGS) entry which is preliminary data.</text>
</comment>
<protein>
    <submittedName>
        <fullName evidence="2">Unnamed protein product</fullName>
    </submittedName>
</protein>
<feature type="compositionally biased region" description="Basic and acidic residues" evidence="1">
    <location>
        <begin position="151"/>
        <end position="160"/>
    </location>
</feature>
<keyword evidence="3" id="KW-1185">Reference proteome</keyword>
<evidence type="ECO:0000313" key="3">
    <source>
        <dbReference type="Proteomes" id="UP001165189"/>
    </source>
</evidence>
<gene>
    <name evidence="2" type="ORF">Aory05_000278000</name>
</gene>
<feature type="compositionally biased region" description="Basic and acidic residues" evidence="1">
    <location>
        <begin position="92"/>
        <end position="104"/>
    </location>
</feature>
<organism evidence="2 3">
    <name type="scientific">Aspergillus oryzae var. brunneus</name>
    <dbReference type="NCBI Taxonomy" id="332754"/>
    <lineage>
        <taxon>Eukaryota</taxon>
        <taxon>Fungi</taxon>
        <taxon>Dikarya</taxon>
        <taxon>Ascomycota</taxon>
        <taxon>Pezizomycotina</taxon>
        <taxon>Eurotiomycetes</taxon>
        <taxon>Eurotiomycetidae</taxon>
        <taxon>Eurotiales</taxon>
        <taxon>Aspergillaceae</taxon>
        <taxon>Aspergillus</taxon>
        <taxon>Aspergillus subgen. Circumdati</taxon>
    </lineage>
</organism>
<proteinExistence type="predicted"/>
<accession>A0ABQ6KGE9</accession>
<feature type="region of interest" description="Disordered" evidence="1">
    <location>
        <begin position="135"/>
        <end position="160"/>
    </location>
</feature>